<feature type="domain" description="Alpha-D-phosphohexomutase alpha/beta/alpha" evidence="10">
    <location>
        <begin position="2"/>
        <end position="133"/>
    </location>
</feature>
<evidence type="ECO:0000259" key="10">
    <source>
        <dbReference type="Pfam" id="PF02878"/>
    </source>
</evidence>
<keyword evidence="4 7" id="KW-0479">Metal-binding</keyword>
<comment type="similarity">
    <text evidence="2 7">Belongs to the phosphohexose mutase family.</text>
</comment>
<dbReference type="InterPro" id="IPR005841">
    <property type="entry name" value="Alpha-D-phosphohexomutase_SF"/>
</dbReference>
<accession>M0P3R5</accession>
<evidence type="ECO:0000313" key="13">
    <source>
        <dbReference type="Proteomes" id="UP000011650"/>
    </source>
</evidence>
<dbReference type="Pfam" id="PF00408">
    <property type="entry name" value="PGM_PMM_IV"/>
    <property type="match status" value="1"/>
</dbReference>
<evidence type="ECO:0000256" key="8">
    <source>
        <dbReference type="SAM" id="MobiDB-lite"/>
    </source>
</evidence>
<feature type="compositionally biased region" description="Acidic residues" evidence="8">
    <location>
        <begin position="248"/>
        <end position="259"/>
    </location>
</feature>
<keyword evidence="3" id="KW-0597">Phosphoprotein</keyword>
<evidence type="ECO:0000313" key="12">
    <source>
        <dbReference type="EMBL" id="EMA64174.1"/>
    </source>
</evidence>
<evidence type="ECO:0000256" key="5">
    <source>
        <dbReference type="ARBA" id="ARBA00022842"/>
    </source>
</evidence>
<gene>
    <name evidence="12" type="ORF">C469_01634</name>
</gene>
<name>M0P3R5_9EURY</name>
<evidence type="ECO:0000256" key="2">
    <source>
        <dbReference type="ARBA" id="ARBA00010231"/>
    </source>
</evidence>
<dbReference type="EMBL" id="AOJG01000004">
    <property type="protein sequence ID" value="EMA64174.1"/>
    <property type="molecule type" value="Genomic_DNA"/>
</dbReference>
<dbReference type="PATRIC" id="fig|1227482.3.peg.334"/>
<keyword evidence="5 7" id="KW-0460">Magnesium</keyword>
<evidence type="ECO:0000259" key="11">
    <source>
        <dbReference type="Pfam" id="PF02879"/>
    </source>
</evidence>
<dbReference type="InterPro" id="IPR005844">
    <property type="entry name" value="A-D-PHexomutase_a/b/a-I"/>
</dbReference>
<dbReference type="AlphaFoldDB" id="M0P3R5"/>
<keyword evidence="6" id="KW-0413">Isomerase</keyword>
<dbReference type="OrthoDB" id="10363at2157"/>
<dbReference type="Gene3D" id="3.30.310.50">
    <property type="entry name" value="Alpha-D-phosphohexomutase, C-terminal domain"/>
    <property type="match status" value="1"/>
</dbReference>
<dbReference type="STRING" id="1227482.C469_01634"/>
<dbReference type="PANTHER" id="PTHR43771">
    <property type="entry name" value="PHOSPHOMANNOMUTASE"/>
    <property type="match status" value="1"/>
</dbReference>
<evidence type="ECO:0000256" key="7">
    <source>
        <dbReference type="RuleBase" id="RU004326"/>
    </source>
</evidence>
<dbReference type="InterPro" id="IPR036900">
    <property type="entry name" value="A-D-PHexomutase_C_sf"/>
</dbReference>
<dbReference type="GO" id="GO:0000287">
    <property type="term" value="F:magnesium ion binding"/>
    <property type="evidence" value="ECO:0007669"/>
    <property type="project" value="InterPro"/>
</dbReference>
<dbReference type="SUPFAM" id="SSF55957">
    <property type="entry name" value="Phosphoglucomutase, C-terminal domain"/>
    <property type="match status" value="1"/>
</dbReference>
<evidence type="ECO:0000256" key="6">
    <source>
        <dbReference type="ARBA" id="ARBA00023235"/>
    </source>
</evidence>
<organism evidence="12 13">
    <name type="scientific">Halorubrum lipolyticum DSM 21995</name>
    <dbReference type="NCBI Taxonomy" id="1227482"/>
    <lineage>
        <taxon>Archaea</taxon>
        <taxon>Methanobacteriati</taxon>
        <taxon>Methanobacteriota</taxon>
        <taxon>Stenosarchaea group</taxon>
        <taxon>Halobacteria</taxon>
        <taxon>Halobacteriales</taxon>
        <taxon>Haloferacaceae</taxon>
        <taxon>Halorubrum</taxon>
    </lineage>
</organism>
<dbReference type="PRINTS" id="PR00509">
    <property type="entry name" value="PGMPMM"/>
</dbReference>
<evidence type="ECO:0000256" key="1">
    <source>
        <dbReference type="ARBA" id="ARBA00001946"/>
    </source>
</evidence>
<dbReference type="Proteomes" id="UP000011650">
    <property type="component" value="Unassembled WGS sequence"/>
</dbReference>
<dbReference type="GO" id="GO:0005975">
    <property type="term" value="P:carbohydrate metabolic process"/>
    <property type="evidence" value="ECO:0007669"/>
    <property type="project" value="InterPro"/>
</dbReference>
<dbReference type="PROSITE" id="PS00710">
    <property type="entry name" value="PGM_PMM"/>
    <property type="match status" value="1"/>
</dbReference>
<dbReference type="Gene3D" id="3.40.120.10">
    <property type="entry name" value="Alpha-D-Glucose-1,6-Bisphosphate, subunit A, domain 3"/>
    <property type="match status" value="4"/>
</dbReference>
<protein>
    <submittedName>
        <fullName evidence="12">Phosphoglucomutase/phosphomannomutase alpha/beta/alpha domain I</fullName>
    </submittedName>
</protein>
<evidence type="ECO:0000256" key="4">
    <source>
        <dbReference type="ARBA" id="ARBA00022723"/>
    </source>
</evidence>
<keyword evidence="13" id="KW-1185">Reference proteome</keyword>
<dbReference type="InterPro" id="IPR016066">
    <property type="entry name" value="A-D-PHexomutase_CS"/>
</dbReference>
<feature type="domain" description="Alpha-D-phosphohexomutase alpha/beta/alpha" evidence="11">
    <location>
        <begin position="153"/>
        <end position="230"/>
    </location>
</feature>
<feature type="domain" description="Alpha-D-phosphohexomutase C-terminal" evidence="9">
    <location>
        <begin position="412"/>
        <end position="485"/>
    </location>
</feature>
<sequence length="497" mass="51698">MDLFGTAGIRGGAETRVTPELALAVGRAVAAEVREAADGDAPAEVVLARDGRVTGPALAAAMESGLASGGVRVLRAGRLPTPALAHASQGRYGVMLTASHNPPTDNGIKLLRDGSEFDREAERAVEERVAGEEPPAAWDEWTEAERVDTLGGYLDAVRAYAEGFGDDLDGLRVAVDCGNGMSAPATPTVLRELGAEVVTLNGNVDGHFPGRGSKPTPETLRDLRAFVADANEGVANPGRPGGSGDGGDGGDGDDGDDTEGFAFGIGHDGDSDRIVIVDDAGDVVHEDTVLALLAERYARESDAADPVVVTTPNASGRIDERVREAGGRVERVRLGALHEGIAAVRAEAQSAGTTSDTRVVFAAEPWKHIHVGFGGWIDGVASAAVIARLVAESGLEALREPIAERPYRKVSVDCPDDAKPDVMDRLAAALPDAFPDATVDTDHGVRLEFPDASWTLVRPSGTEPYVRVYAESDEVDELIASVEAVVEDAVAAVDGGQ</sequence>
<dbReference type="SUPFAM" id="SSF53738">
    <property type="entry name" value="Phosphoglucomutase, first 3 domains"/>
    <property type="match status" value="3"/>
</dbReference>
<dbReference type="PANTHER" id="PTHR43771:SF1">
    <property type="entry name" value="PHOSPHOMANNOMUTASE"/>
    <property type="match status" value="1"/>
</dbReference>
<feature type="region of interest" description="Disordered" evidence="8">
    <location>
        <begin position="231"/>
        <end position="264"/>
    </location>
</feature>
<dbReference type="Pfam" id="PF02878">
    <property type="entry name" value="PGM_PMM_I"/>
    <property type="match status" value="1"/>
</dbReference>
<dbReference type="InterPro" id="IPR005845">
    <property type="entry name" value="A-D-PHexomutase_a/b/a-II"/>
</dbReference>
<comment type="caution">
    <text evidence="12">The sequence shown here is derived from an EMBL/GenBank/DDBJ whole genome shotgun (WGS) entry which is preliminary data.</text>
</comment>
<dbReference type="InterPro" id="IPR016055">
    <property type="entry name" value="A-D-PHexomutase_a/b/a-I/II/III"/>
</dbReference>
<dbReference type="GO" id="GO:0016868">
    <property type="term" value="F:intramolecular phosphotransferase activity"/>
    <property type="evidence" value="ECO:0007669"/>
    <property type="project" value="InterPro"/>
</dbReference>
<evidence type="ECO:0000259" key="9">
    <source>
        <dbReference type="Pfam" id="PF00408"/>
    </source>
</evidence>
<dbReference type="InterPro" id="IPR005843">
    <property type="entry name" value="A-D-PHexomutase_C"/>
</dbReference>
<proteinExistence type="inferred from homology"/>
<dbReference type="Pfam" id="PF02879">
    <property type="entry name" value="PGM_PMM_II"/>
    <property type="match status" value="1"/>
</dbReference>
<reference evidence="12 13" key="1">
    <citation type="journal article" date="2014" name="PLoS Genet.">
        <title>Phylogenetically driven sequencing of extremely halophilic archaea reveals strategies for static and dynamic osmo-response.</title>
        <authorList>
            <person name="Becker E.A."/>
            <person name="Seitzer P.M."/>
            <person name="Tritt A."/>
            <person name="Larsen D."/>
            <person name="Krusor M."/>
            <person name="Yao A.I."/>
            <person name="Wu D."/>
            <person name="Madern D."/>
            <person name="Eisen J.A."/>
            <person name="Darling A.E."/>
            <person name="Facciotti M.T."/>
        </authorList>
    </citation>
    <scope>NUCLEOTIDE SEQUENCE [LARGE SCALE GENOMIC DNA]</scope>
    <source>
        <strain evidence="12 13">DSM 21995</strain>
    </source>
</reference>
<evidence type="ECO:0000256" key="3">
    <source>
        <dbReference type="ARBA" id="ARBA00022553"/>
    </source>
</evidence>
<dbReference type="RefSeq" id="WP_008003236.1">
    <property type="nucleotide sequence ID" value="NZ_AOJG01000004.1"/>
</dbReference>
<comment type="cofactor">
    <cofactor evidence="1">
        <name>Mg(2+)</name>
        <dbReference type="ChEBI" id="CHEBI:18420"/>
    </cofactor>
</comment>